<dbReference type="RefSeq" id="WP_141197161.1">
    <property type="nucleotide sequence ID" value="NZ_CP041186.1"/>
</dbReference>
<name>A0A4Y6PRD4_PERCE</name>
<evidence type="ECO:0000256" key="3">
    <source>
        <dbReference type="ARBA" id="ARBA00022723"/>
    </source>
</evidence>
<keyword evidence="7" id="KW-0443">Lipid metabolism</keyword>
<evidence type="ECO:0000256" key="1">
    <source>
        <dbReference type="ARBA" id="ARBA00022490"/>
    </source>
</evidence>
<keyword evidence="4" id="KW-0521">NADP</keyword>
<evidence type="ECO:0000256" key="7">
    <source>
        <dbReference type="ARBA" id="ARBA00023098"/>
    </source>
</evidence>
<dbReference type="AlphaFoldDB" id="A0A4Y6PRD4"/>
<evidence type="ECO:0000313" key="11">
    <source>
        <dbReference type="Proteomes" id="UP000315995"/>
    </source>
</evidence>
<dbReference type="Gene3D" id="1.20.1090.10">
    <property type="entry name" value="Dehydroquinate synthase-like - alpha domain"/>
    <property type="match status" value="1"/>
</dbReference>
<protein>
    <submittedName>
        <fullName evidence="10">sn-glycerol-1-phosphate dehydrogenase</fullName>
    </submittedName>
</protein>
<evidence type="ECO:0000256" key="8">
    <source>
        <dbReference type="ARBA" id="ARBA00023209"/>
    </source>
</evidence>
<organism evidence="10 11">
    <name type="scientific">Persicimonas caeni</name>
    <dbReference type="NCBI Taxonomy" id="2292766"/>
    <lineage>
        <taxon>Bacteria</taxon>
        <taxon>Deltaproteobacteria</taxon>
        <taxon>Bradymonadales</taxon>
        <taxon>Bradymonadaceae</taxon>
        <taxon>Persicimonas</taxon>
    </lineage>
</organism>
<keyword evidence="9" id="KW-1208">Phospholipid metabolism</keyword>
<dbReference type="PANTHER" id="PTHR43616:SF5">
    <property type="entry name" value="GLYCEROL DEHYDROGENASE 1"/>
    <property type="match status" value="1"/>
</dbReference>
<dbReference type="InterPro" id="IPR016205">
    <property type="entry name" value="Glycerol_DH"/>
</dbReference>
<accession>A0A4Y6PRD4</accession>
<evidence type="ECO:0000313" key="10">
    <source>
        <dbReference type="EMBL" id="QDG50669.1"/>
    </source>
</evidence>
<sequence length="445" mass="48622">MDIVNKYLTQYADQLDTKACLIARNAIADSYELLSEHLADGLWLVAADENTWEAAGEQTAAMLDAAGQKWERFEVPMPDEGDPICDDTLIDSYREALRETGAVSGLAVGAGTINDVVKMGCHLEDQPMAVIGTAPSMNGYNSAIAAVLSDGVKTTGPCTAPLVVIADLDVMAEAPYRMIVSGLGDLMSKPVSNSDWRLSARLKGTHHSPEAMEIIEHGARALEGVAEKLPERDRDATKGLVESLMLSGIAMSVAGSSSPASGGEHLISHFIDMTAYAFDQPHDLHGCQVGVGTLTTALLYEKLQALDPATIDIDARVEALPAWDDYEAQLRERFGKLFDAVVKHAKPGYPSPDELRARLTQLVDEWEMVLDEVRSTLRSEQSLEDELRAAEAPVRFAALDVDKDRARRAIAHSKDIRNRYTILHLAWELGVLDEWADEAIEHLYE</sequence>
<reference evidence="10 11" key="1">
    <citation type="submission" date="2019-06" db="EMBL/GenBank/DDBJ databases">
        <title>Persicimonas caeni gen. nov., sp. nov., a predatory bacterium isolated from solar saltern.</title>
        <authorList>
            <person name="Wang S."/>
        </authorList>
    </citation>
    <scope>NUCLEOTIDE SEQUENCE [LARGE SCALE GENOMIC DNA]</scope>
    <source>
        <strain evidence="10 11">YN101</strain>
    </source>
</reference>
<dbReference type="GO" id="GO:0016614">
    <property type="term" value="F:oxidoreductase activity, acting on CH-OH group of donors"/>
    <property type="evidence" value="ECO:0007669"/>
    <property type="project" value="InterPro"/>
</dbReference>
<keyword evidence="2" id="KW-0444">Lipid biosynthesis</keyword>
<dbReference type="GO" id="GO:0008654">
    <property type="term" value="P:phospholipid biosynthetic process"/>
    <property type="evidence" value="ECO:0007669"/>
    <property type="project" value="UniProtKB-KW"/>
</dbReference>
<keyword evidence="11" id="KW-1185">Reference proteome</keyword>
<keyword evidence="8" id="KW-0594">Phospholipid biosynthesis</keyword>
<evidence type="ECO:0000256" key="9">
    <source>
        <dbReference type="ARBA" id="ARBA00023264"/>
    </source>
</evidence>
<keyword evidence="5" id="KW-0560">Oxidoreductase</keyword>
<dbReference type="Pfam" id="PF13685">
    <property type="entry name" value="Fe-ADH_2"/>
    <property type="match status" value="1"/>
</dbReference>
<evidence type="ECO:0000256" key="2">
    <source>
        <dbReference type="ARBA" id="ARBA00022516"/>
    </source>
</evidence>
<evidence type="ECO:0000256" key="5">
    <source>
        <dbReference type="ARBA" id="ARBA00023002"/>
    </source>
</evidence>
<keyword evidence="3" id="KW-0479">Metal-binding</keyword>
<accession>A0A5B8Y1W7</accession>
<dbReference type="OrthoDB" id="8842430at2"/>
<gene>
    <name evidence="10" type="ORF">FIV42_07965</name>
</gene>
<dbReference type="SUPFAM" id="SSF56796">
    <property type="entry name" value="Dehydroquinate synthase-like"/>
    <property type="match status" value="1"/>
</dbReference>
<evidence type="ECO:0000256" key="4">
    <source>
        <dbReference type="ARBA" id="ARBA00022857"/>
    </source>
</evidence>
<dbReference type="Gene3D" id="3.40.50.1970">
    <property type="match status" value="1"/>
</dbReference>
<proteinExistence type="predicted"/>
<dbReference type="Proteomes" id="UP000315995">
    <property type="component" value="Chromosome"/>
</dbReference>
<keyword evidence="1" id="KW-0963">Cytoplasm</keyword>
<dbReference type="PANTHER" id="PTHR43616">
    <property type="entry name" value="GLYCEROL DEHYDROGENASE"/>
    <property type="match status" value="1"/>
</dbReference>
<dbReference type="EMBL" id="CP041186">
    <property type="protein sequence ID" value="QDG50669.1"/>
    <property type="molecule type" value="Genomic_DNA"/>
</dbReference>
<evidence type="ECO:0000256" key="6">
    <source>
        <dbReference type="ARBA" id="ARBA00023027"/>
    </source>
</evidence>
<keyword evidence="6" id="KW-0520">NAD</keyword>
<dbReference type="InterPro" id="IPR032837">
    <property type="entry name" value="G1PDH"/>
</dbReference>
<dbReference type="GO" id="GO:0046872">
    <property type="term" value="F:metal ion binding"/>
    <property type="evidence" value="ECO:0007669"/>
    <property type="project" value="UniProtKB-KW"/>
</dbReference>